<sequence length="534" mass="61440">MEKTLSYLYYEFDNEEIIVESQNENGNDEINCLIKEYKKVVYNSLITSFGLDFILFKDIDGGNVQTVHNFEKGVYANQKFRERGERQYNREDYVTASEMNRKKKEIYKREKELRCEYTGDKLQKDGSTHLDHIVSLKELHDDPKTRMLNSVEGIKKIGNDNSNMALTKASINLSKGEKSMEEFLNTKRKGSNMTNAEYFKINKEKATYLYKQSKKKIDSHNARKLLQHYSREIGKDSILQGSKLGIRQALGIICTEFTFIIFDEIPLLVKELKNNFDLKIFWEKLRNIIEKAVICVKEKFKDILDAFKNGFISGVLSSVVTTIINMFLTTAKNVVRIIRQAIVSIKEALKILIYNPDNLPFEKKVCAACKIIFLGISAIIGNLITEAVQKLISTSGVASIPLIGEVLNDTIPIFVGTLVSGIMSISIIYFIDNSDLMRKIIKYMNNTIYDNVVNDLKEANKILDNYISKLMDIDIKELNKKTYEIIQINNRLERGEDMTTVLTDFLSSLGCNMQFKNFEEFNNCMLDKNFVLEL</sequence>
<keyword evidence="1" id="KW-0472">Membrane</keyword>
<evidence type="ECO:0000313" key="2">
    <source>
        <dbReference type="EMBL" id="SHE72559.1"/>
    </source>
</evidence>
<dbReference type="AlphaFoldDB" id="A0A1M4VUC4"/>
<protein>
    <submittedName>
        <fullName evidence="2">Uncharacterized protein</fullName>
    </submittedName>
</protein>
<name>A0A1M4VUC4_9CLOT</name>
<feature type="transmembrane region" description="Helical" evidence="1">
    <location>
        <begin position="365"/>
        <end position="384"/>
    </location>
</feature>
<dbReference type="EMBL" id="FQVG01000013">
    <property type="protein sequence ID" value="SHE72559.1"/>
    <property type="molecule type" value="Genomic_DNA"/>
</dbReference>
<keyword evidence="1" id="KW-0812">Transmembrane</keyword>
<dbReference type="Gene3D" id="1.10.30.50">
    <property type="match status" value="1"/>
</dbReference>
<feature type="transmembrane region" description="Helical" evidence="1">
    <location>
        <begin position="310"/>
        <end position="329"/>
    </location>
</feature>
<organism evidence="2 3">
    <name type="scientific">Caloramator proteoclasticus DSM 10124</name>
    <dbReference type="NCBI Taxonomy" id="1121262"/>
    <lineage>
        <taxon>Bacteria</taxon>
        <taxon>Bacillati</taxon>
        <taxon>Bacillota</taxon>
        <taxon>Clostridia</taxon>
        <taxon>Eubacteriales</taxon>
        <taxon>Clostridiaceae</taxon>
        <taxon>Caloramator</taxon>
    </lineage>
</organism>
<evidence type="ECO:0000256" key="1">
    <source>
        <dbReference type="SAM" id="Phobius"/>
    </source>
</evidence>
<reference evidence="3" key="1">
    <citation type="submission" date="2016-11" db="EMBL/GenBank/DDBJ databases">
        <authorList>
            <person name="Varghese N."/>
            <person name="Submissions S."/>
        </authorList>
    </citation>
    <scope>NUCLEOTIDE SEQUENCE [LARGE SCALE GENOMIC DNA]</scope>
    <source>
        <strain evidence="3">DSM 10124</strain>
    </source>
</reference>
<gene>
    <name evidence="2" type="ORF">SAMN02746091_00993</name>
</gene>
<dbReference type="Proteomes" id="UP000184423">
    <property type="component" value="Unassembled WGS sequence"/>
</dbReference>
<keyword evidence="3" id="KW-1185">Reference proteome</keyword>
<keyword evidence="1" id="KW-1133">Transmembrane helix</keyword>
<dbReference type="RefSeq" id="WP_073248145.1">
    <property type="nucleotide sequence ID" value="NZ_FQVG01000013.1"/>
</dbReference>
<accession>A0A1M4VUC4</accession>
<feature type="transmembrane region" description="Helical" evidence="1">
    <location>
        <begin position="411"/>
        <end position="431"/>
    </location>
</feature>
<proteinExistence type="predicted"/>
<evidence type="ECO:0000313" key="3">
    <source>
        <dbReference type="Proteomes" id="UP000184423"/>
    </source>
</evidence>